<evidence type="ECO:0000256" key="1">
    <source>
        <dbReference type="ARBA" id="ARBA00005156"/>
    </source>
</evidence>
<evidence type="ECO:0000256" key="3">
    <source>
        <dbReference type="ARBA" id="ARBA00022603"/>
    </source>
</evidence>
<dbReference type="GO" id="GO:0032259">
    <property type="term" value="P:methylation"/>
    <property type="evidence" value="ECO:0007669"/>
    <property type="project" value="UniProtKB-KW"/>
</dbReference>
<sequence>MLWFVGLGISGTRSIPIEVIKIIQEADFVYLESFTSPISKQHEVEIKNMVNGSFKIAKRWLVEDGQEILKTSKSSTVVLLSYGDPYVATTHIELRTRAKLENIETNTIHSASAITSMTGEAGLQFYKVGRMVTIMNEKKSTITPYTAIFKNLTQGLHSIILLEYNHDENYFLDPKDAISNLLDVEKEQKRNVLNNDTFAIIASRIGFETQKIISGKLSNLLKADFGEPPHSIIIPGKLHFTESDAINVLTECLDKPSDNSTRIKSTSVQMIEKYVPMVRKALEEIRPLYSDTKEFQEVFENVELYINDAENFLKQGKDENAVLSIGYADGLVDALRIAKGIDPKM</sequence>
<dbReference type="InterPro" id="IPR036809">
    <property type="entry name" value="AF1782-like_sf"/>
</dbReference>
<dbReference type="CDD" id="cd11647">
    <property type="entry name" value="DHP5_DphB"/>
    <property type="match status" value="1"/>
</dbReference>
<dbReference type="AlphaFoldDB" id="A0A075GWU8"/>
<keyword evidence="4 8" id="KW-0808">Transferase</keyword>
<organism evidence="8">
    <name type="scientific">uncultured marine thaumarchaeote KM3_28_C05</name>
    <dbReference type="NCBI Taxonomy" id="1456112"/>
    <lineage>
        <taxon>Archaea</taxon>
        <taxon>Nitrososphaerota</taxon>
        <taxon>environmental samples</taxon>
    </lineage>
</organism>
<dbReference type="SUPFAM" id="SSF158372">
    <property type="entry name" value="AF1782-like"/>
    <property type="match status" value="1"/>
</dbReference>
<dbReference type="InterPro" id="IPR035996">
    <property type="entry name" value="4pyrrol_Methylase_sf"/>
</dbReference>
<evidence type="ECO:0000256" key="2">
    <source>
        <dbReference type="ARBA" id="ARBA00006729"/>
    </source>
</evidence>
<dbReference type="InterPro" id="IPR014777">
    <property type="entry name" value="4pyrrole_Mease_sub1"/>
</dbReference>
<evidence type="ECO:0000256" key="4">
    <source>
        <dbReference type="ARBA" id="ARBA00022679"/>
    </source>
</evidence>
<protein>
    <submittedName>
        <fullName evidence="8">Diphthine synthase (DPH5)</fullName>
        <ecNumber evidence="8">2.1.1.98</ecNumber>
    </submittedName>
</protein>
<dbReference type="PANTHER" id="PTHR10882:SF0">
    <property type="entry name" value="DIPHTHINE METHYL ESTER SYNTHASE"/>
    <property type="match status" value="1"/>
</dbReference>
<dbReference type="InterPro" id="IPR014776">
    <property type="entry name" value="4pyrrole_Mease_sub2"/>
</dbReference>
<feature type="domain" description="DUF357" evidence="7">
    <location>
        <begin position="273"/>
        <end position="338"/>
    </location>
</feature>
<dbReference type="Pfam" id="PF00590">
    <property type="entry name" value="TP_methylase"/>
    <property type="match status" value="1"/>
</dbReference>
<gene>
    <name evidence="8" type="primary">DPH5</name>
</gene>
<dbReference type="UniPathway" id="UPA00559"/>
<comment type="similarity">
    <text evidence="2">Belongs to the diphthine synthase family.</text>
</comment>
<evidence type="ECO:0000313" key="8">
    <source>
        <dbReference type="EMBL" id="AIF08316.1"/>
    </source>
</evidence>
<evidence type="ECO:0000259" key="7">
    <source>
        <dbReference type="Pfam" id="PF04010"/>
    </source>
</evidence>
<dbReference type="InterPro" id="IPR023140">
    <property type="entry name" value="DUF357"/>
</dbReference>
<dbReference type="PANTHER" id="PTHR10882">
    <property type="entry name" value="DIPHTHINE SYNTHASE"/>
    <property type="match status" value="1"/>
</dbReference>
<keyword evidence="5" id="KW-0949">S-adenosyl-L-methionine</keyword>
<dbReference type="SUPFAM" id="SSF53790">
    <property type="entry name" value="Tetrapyrrole methylase"/>
    <property type="match status" value="1"/>
</dbReference>
<dbReference type="GO" id="GO:0017183">
    <property type="term" value="P:protein histidyl modification to diphthamide"/>
    <property type="evidence" value="ECO:0007669"/>
    <property type="project" value="UniProtKB-UniPathway"/>
</dbReference>
<proteinExistence type="inferred from homology"/>
<evidence type="ECO:0000259" key="6">
    <source>
        <dbReference type="Pfam" id="PF00590"/>
    </source>
</evidence>
<dbReference type="NCBIfam" id="TIGR00522">
    <property type="entry name" value="dph5"/>
    <property type="match status" value="1"/>
</dbReference>
<dbReference type="Gene3D" id="3.30.950.10">
    <property type="entry name" value="Methyltransferase, Cobalt-precorrin-4 Transmethylase, Domain 2"/>
    <property type="match status" value="1"/>
</dbReference>
<evidence type="ECO:0000256" key="5">
    <source>
        <dbReference type="ARBA" id="ARBA00022691"/>
    </source>
</evidence>
<dbReference type="EC" id="2.1.1.98" evidence="8"/>
<reference evidence="8" key="1">
    <citation type="journal article" date="2014" name="Genome Biol. Evol.">
        <title>Pangenome evidence for extensive interdomain horizontal transfer affecting lineage core and shell genes in uncultured planktonic thaumarchaeota and euryarchaeota.</title>
        <authorList>
            <person name="Deschamps P."/>
            <person name="Zivanovic Y."/>
            <person name="Moreira D."/>
            <person name="Rodriguez-Valera F."/>
            <person name="Lopez-Garcia P."/>
        </authorList>
    </citation>
    <scope>NUCLEOTIDE SEQUENCE</scope>
</reference>
<keyword evidence="3 8" id="KW-0489">Methyltransferase</keyword>
<comment type="pathway">
    <text evidence="1">Protein modification; peptidyl-diphthamide biosynthesis.</text>
</comment>
<dbReference type="InterPro" id="IPR004551">
    <property type="entry name" value="Dphthn_synthase"/>
</dbReference>
<dbReference type="Pfam" id="PF04010">
    <property type="entry name" value="DUF357"/>
    <property type="match status" value="1"/>
</dbReference>
<dbReference type="InterPro" id="IPR000878">
    <property type="entry name" value="4pyrrol_Mease"/>
</dbReference>
<dbReference type="Gene3D" id="1.20.1270.90">
    <property type="entry name" value="AF1782-like"/>
    <property type="match status" value="1"/>
</dbReference>
<dbReference type="GO" id="GO:0004164">
    <property type="term" value="F:diphthine synthase activity"/>
    <property type="evidence" value="ECO:0007669"/>
    <property type="project" value="UniProtKB-EC"/>
</dbReference>
<name>A0A075GWU8_9ARCH</name>
<dbReference type="EMBL" id="KF900827">
    <property type="protein sequence ID" value="AIF08316.1"/>
    <property type="molecule type" value="Genomic_DNA"/>
</dbReference>
<accession>A0A075GWU8</accession>
<dbReference type="Gene3D" id="3.40.1010.10">
    <property type="entry name" value="Cobalt-precorrin-4 Transmethylase, Domain 1"/>
    <property type="match status" value="1"/>
</dbReference>
<feature type="domain" description="Tetrapyrrole methylase" evidence="6">
    <location>
        <begin position="1"/>
        <end position="220"/>
    </location>
</feature>